<evidence type="ECO:0000256" key="1">
    <source>
        <dbReference type="ARBA" id="ARBA00010875"/>
    </source>
</evidence>
<dbReference type="EMBL" id="NARP01000004">
    <property type="protein sequence ID" value="OTQ01152.1"/>
    <property type="molecule type" value="Genomic_DNA"/>
</dbReference>
<sequence>MSAIILDLQIATDDNQNLPTEEQIIQWLNVILPQFMDNAEITIRIVDEQESQQLNNTYRHKDKPTNVLSFPFESPIEIEVPLLGDLIICKQVVESEAKEQHKSLTSHWAHMIVHGCLHLLGYDHILDEEAEEMENIEIDIMQQLGFDNPYQPIDE</sequence>
<name>X2GVX3_9GAMM</name>
<dbReference type="Gene3D" id="3.40.390.30">
    <property type="entry name" value="Metalloproteases ('zincins'), catalytic domain"/>
    <property type="match status" value="1"/>
</dbReference>
<evidence type="ECO:0000313" key="11">
    <source>
        <dbReference type="Proteomes" id="UP000194800"/>
    </source>
</evidence>
<proteinExistence type="inferred from homology"/>
<evidence type="ECO:0000256" key="8">
    <source>
        <dbReference type="HAMAP-Rule" id="MF_00009"/>
    </source>
</evidence>
<evidence type="ECO:0000313" key="12">
    <source>
        <dbReference type="Proteomes" id="UP000194977"/>
    </source>
</evidence>
<evidence type="ECO:0000256" key="3">
    <source>
        <dbReference type="ARBA" id="ARBA00022722"/>
    </source>
</evidence>
<evidence type="ECO:0000313" key="10">
    <source>
        <dbReference type="EMBL" id="OTQ10826.1"/>
    </source>
</evidence>
<feature type="binding site" evidence="8">
    <location>
        <position position="114"/>
    </location>
    <ligand>
        <name>Zn(2+)</name>
        <dbReference type="ChEBI" id="CHEBI:29105"/>
        <note>catalytic</note>
    </ligand>
</feature>
<dbReference type="InterPro" id="IPR002036">
    <property type="entry name" value="YbeY"/>
</dbReference>
<evidence type="ECO:0000256" key="4">
    <source>
        <dbReference type="ARBA" id="ARBA00022723"/>
    </source>
</evidence>
<keyword evidence="3 8" id="KW-0540">Nuclease</keyword>
<keyword evidence="8" id="KW-0963">Cytoplasm</keyword>
<keyword evidence="11" id="KW-1185">Reference proteome</keyword>
<dbReference type="Proteomes" id="UP000194977">
    <property type="component" value="Unassembled WGS sequence"/>
</dbReference>
<comment type="subcellular location">
    <subcellularLocation>
        <location evidence="8">Cytoplasm</location>
    </subcellularLocation>
</comment>
<dbReference type="InterPro" id="IPR023091">
    <property type="entry name" value="MetalPrtase_cat_dom_sf_prd"/>
</dbReference>
<evidence type="ECO:0000256" key="7">
    <source>
        <dbReference type="ARBA" id="ARBA00022833"/>
    </source>
</evidence>
<keyword evidence="8" id="KW-0698">rRNA processing</keyword>
<dbReference type="GO" id="GO:0005737">
    <property type="term" value="C:cytoplasm"/>
    <property type="evidence" value="ECO:0007669"/>
    <property type="project" value="UniProtKB-SubCell"/>
</dbReference>
<evidence type="ECO:0000256" key="5">
    <source>
        <dbReference type="ARBA" id="ARBA00022759"/>
    </source>
</evidence>
<feature type="binding site" evidence="8">
    <location>
        <position position="118"/>
    </location>
    <ligand>
        <name>Zn(2+)</name>
        <dbReference type="ChEBI" id="CHEBI:29105"/>
        <note>catalytic</note>
    </ligand>
</feature>
<keyword evidence="2 8" id="KW-0690">Ribosome biogenesis</keyword>
<protein>
    <recommendedName>
        <fullName evidence="8">Endoribonuclease YbeY</fullName>
        <ecNumber evidence="8">3.1.-.-</ecNumber>
    </recommendedName>
</protein>
<dbReference type="HAMAP" id="MF_00009">
    <property type="entry name" value="Endoribonucl_YbeY"/>
    <property type="match status" value="1"/>
</dbReference>
<dbReference type="eggNOG" id="COG0319">
    <property type="taxonomic scope" value="Bacteria"/>
</dbReference>
<comment type="similarity">
    <text evidence="1 8">Belongs to the endoribonuclease YbeY family.</text>
</comment>
<keyword evidence="4 8" id="KW-0479">Metal-binding</keyword>
<dbReference type="NCBIfam" id="TIGR00043">
    <property type="entry name" value="rRNA maturation RNase YbeY"/>
    <property type="match status" value="1"/>
</dbReference>
<dbReference type="GeneID" id="29850439"/>
<dbReference type="SUPFAM" id="SSF55486">
    <property type="entry name" value="Metalloproteases ('zincins'), catalytic domain"/>
    <property type="match status" value="1"/>
</dbReference>
<dbReference type="OrthoDB" id="9807740at2"/>
<dbReference type="GO" id="GO:0004222">
    <property type="term" value="F:metalloendopeptidase activity"/>
    <property type="evidence" value="ECO:0007669"/>
    <property type="project" value="InterPro"/>
</dbReference>
<dbReference type="GO" id="GO:0006364">
    <property type="term" value="P:rRNA processing"/>
    <property type="evidence" value="ECO:0007669"/>
    <property type="project" value="UniProtKB-UniRule"/>
</dbReference>
<reference evidence="11 12" key="1">
    <citation type="submission" date="2017-03" db="EMBL/GenBank/DDBJ databases">
        <title>Comparative genomics of honeybee gut symbionts reveal geographically distinct and subgroup specific antibiotic resistance.</title>
        <authorList>
            <person name="Ludvigsen J."/>
            <person name="Porcellato D."/>
            <person name="Labee-Lund T.M."/>
            <person name="Amdam G.V."/>
            <person name="Rudi K."/>
        </authorList>
    </citation>
    <scope>NUCLEOTIDE SEQUENCE [LARGE SCALE GENOMIC DNA]</scope>
    <source>
        <strain evidence="9 12">A-7-12</strain>
        <strain evidence="10 11">A-9-12</strain>
    </source>
</reference>
<dbReference type="AlphaFoldDB" id="X2GVX3"/>
<dbReference type="EMBL" id="NART01000012">
    <property type="protein sequence ID" value="OTQ10826.1"/>
    <property type="molecule type" value="Genomic_DNA"/>
</dbReference>
<gene>
    <name evidence="8" type="primary">ybeY</name>
    <name evidence="10" type="ORF">B6C91_04365</name>
    <name evidence="9" type="ORF">B6D08_01805</name>
</gene>
<dbReference type="GO" id="GO:0008270">
    <property type="term" value="F:zinc ion binding"/>
    <property type="evidence" value="ECO:0007669"/>
    <property type="project" value="UniProtKB-UniRule"/>
</dbReference>
<comment type="caution">
    <text evidence="9">The sequence shown here is derived from an EMBL/GenBank/DDBJ whole genome shotgun (WGS) entry which is preliminary data.</text>
</comment>
<organism evidence="9 12">
    <name type="scientific">Gilliamella apicola</name>
    <dbReference type="NCBI Taxonomy" id="1196095"/>
    <lineage>
        <taxon>Bacteria</taxon>
        <taxon>Pseudomonadati</taxon>
        <taxon>Pseudomonadota</taxon>
        <taxon>Gammaproteobacteria</taxon>
        <taxon>Orbales</taxon>
        <taxon>Orbaceae</taxon>
        <taxon>Gilliamella</taxon>
    </lineage>
</organism>
<keyword evidence="7 8" id="KW-0862">Zinc</keyword>
<dbReference type="KEGG" id="gap:GAPWK_0682"/>
<keyword evidence="6 8" id="KW-0378">Hydrolase</keyword>
<evidence type="ECO:0000256" key="2">
    <source>
        <dbReference type="ARBA" id="ARBA00022517"/>
    </source>
</evidence>
<dbReference type="GO" id="GO:0004521">
    <property type="term" value="F:RNA endonuclease activity"/>
    <property type="evidence" value="ECO:0007669"/>
    <property type="project" value="UniProtKB-UniRule"/>
</dbReference>
<dbReference type="EC" id="3.1.-.-" evidence="8"/>
<accession>X2GVX3</accession>
<dbReference type="PANTHER" id="PTHR46986:SF1">
    <property type="entry name" value="ENDORIBONUCLEASE YBEY, CHLOROPLASTIC"/>
    <property type="match status" value="1"/>
</dbReference>
<feature type="binding site" evidence="8">
    <location>
        <position position="124"/>
    </location>
    <ligand>
        <name>Zn(2+)</name>
        <dbReference type="ChEBI" id="CHEBI:29105"/>
        <note>catalytic</note>
    </ligand>
</feature>
<dbReference type="RefSeq" id="WP_025314900.1">
    <property type="nucleotide sequence ID" value="NZ_CAMLAF010000019.1"/>
</dbReference>
<dbReference type="Pfam" id="PF02130">
    <property type="entry name" value="YbeY"/>
    <property type="match status" value="1"/>
</dbReference>
<dbReference type="PROSITE" id="PS01306">
    <property type="entry name" value="UPF0054"/>
    <property type="match status" value="1"/>
</dbReference>
<dbReference type="InterPro" id="IPR020549">
    <property type="entry name" value="YbeY_CS"/>
</dbReference>
<dbReference type="PANTHER" id="PTHR46986">
    <property type="entry name" value="ENDORIBONUCLEASE YBEY, CHLOROPLASTIC"/>
    <property type="match status" value="1"/>
</dbReference>
<evidence type="ECO:0000256" key="6">
    <source>
        <dbReference type="ARBA" id="ARBA00022801"/>
    </source>
</evidence>
<dbReference type="HOGENOM" id="CLU_106710_0_1_6"/>
<dbReference type="Proteomes" id="UP000194800">
    <property type="component" value="Unassembled WGS sequence"/>
</dbReference>
<comment type="function">
    <text evidence="8">Single strand-specific metallo-endoribonuclease involved in late-stage 70S ribosome quality control and in maturation of the 3' terminus of the 16S rRNA.</text>
</comment>
<evidence type="ECO:0000313" key="9">
    <source>
        <dbReference type="EMBL" id="OTQ01152.1"/>
    </source>
</evidence>
<comment type="cofactor">
    <cofactor evidence="8">
        <name>Zn(2+)</name>
        <dbReference type="ChEBI" id="CHEBI:29105"/>
    </cofactor>
    <text evidence="8">Binds 1 zinc ion.</text>
</comment>
<keyword evidence="5 8" id="KW-0255">Endonuclease</keyword>